<organism evidence="1 2">
    <name type="scientific">Parathielavia appendiculata</name>
    <dbReference type="NCBI Taxonomy" id="2587402"/>
    <lineage>
        <taxon>Eukaryota</taxon>
        <taxon>Fungi</taxon>
        <taxon>Dikarya</taxon>
        <taxon>Ascomycota</taxon>
        <taxon>Pezizomycotina</taxon>
        <taxon>Sordariomycetes</taxon>
        <taxon>Sordariomycetidae</taxon>
        <taxon>Sordariales</taxon>
        <taxon>Chaetomiaceae</taxon>
        <taxon>Parathielavia</taxon>
    </lineage>
</organism>
<dbReference type="SUPFAM" id="SSF51735">
    <property type="entry name" value="NAD(P)-binding Rossmann-fold domains"/>
    <property type="match status" value="1"/>
</dbReference>
<comment type="caution">
    <text evidence="1">The sequence shown here is derived from an EMBL/GenBank/DDBJ whole genome shotgun (WGS) entry which is preliminary data.</text>
</comment>
<dbReference type="GeneID" id="87829174"/>
<protein>
    <submittedName>
        <fullName evidence="1">Uncharacterized protein</fullName>
    </submittedName>
</protein>
<dbReference type="EMBL" id="MU853225">
    <property type="protein sequence ID" value="KAK4126005.1"/>
    <property type="molecule type" value="Genomic_DNA"/>
</dbReference>
<dbReference type="Gene3D" id="3.40.50.720">
    <property type="entry name" value="NAD(P)-binding Rossmann-like Domain"/>
    <property type="match status" value="1"/>
</dbReference>
<reference evidence="1" key="2">
    <citation type="submission" date="2023-05" db="EMBL/GenBank/DDBJ databases">
        <authorList>
            <consortium name="Lawrence Berkeley National Laboratory"/>
            <person name="Steindorff A."/>
            <person name="Hensen N."/>
            <person name="Bonometti L."/>
            <person name="Westerberg I."/>
            <person name="Brannstrom I.O."/>
            <person name="Guillou S."/>
            <person name="Cros-Aarteil S."/>
            <person name="Calhoun S."/>
            <person name="Haridas S."/>
            <person name="Kuo A."/>
            <person name="Mondo S."/>
            <person name="Pangilinan J."/>
            <person name="Riley R."/>
            <person name="Labutti K."/>
            <person name="Andreopoulos B."/>
            <person name="Lipzen A."/>
            <person name="Chen C."/>
            <person name="Yanf M."/>
            <person name="Daum C."/>
            <person name="Ng V."/>
            <person name="Clum A."/>
            <person name="Ohm R."/>
            <person name="Martin F."/>
            <person name="Silar P."/>
            <person name="Natvig D."/>
            <person name="Lalanne C."/>
            <person name="Gautier V."/>
            <person name="Ament-Velasquez S.L."/>
            <person name="Kruys A."/>
            <person name="Hutchinson M.I."/>
            <person name="Powell A.J."/>
            <person name="Barry K."/>
            <person name="Miller A.N."/>
            <person name="Grigoriev I.V."/>
            <person name="Debuchy R."/>
            <person name="Gladieux P."/>
            <person name="Thoren M.H."/>
            <person name="Johannesson H."/>
        </authorList>
    </citation>
    <scope>NUCLEOTIDE SEQUENCE</scope>
    <source>
        <strain evidence="1">CBS 731.68</strain>
    </source>
</reference>
<dbReference type="RefSeq" id="XP_062649776.1">
    <property type="nucleotide sequence ID" value="XM_062792405.1"/>
</dbReference>
<gene>
    <name evidence="1" type="ORF">N657DRAFT_642767</name>
</gene>
<reference evidence="1" key="1">
    <citation type="journal article" date="2023" name="Mol. Phylogenet. Evol.">
        <title>Genome-scale phylogeny and comparative genomics of the fungal order Sordariales.</title>
        <authorList>
            <person name="Hensen N."/>
            <person name="Bonometti L."/>
            <person name="Westerberg I."/>
            <person name="Brannstrom I.O."/>
            <person name="Guillou S."/>
            <person name="Cros-Aarteil S."/>
            <person name="Calhoun S."/>
            <person name="Haridas S."/>
            <person name="Kuo A."/>
            <person name="Mondo S."/>
            <person name="Pangilinan J."/>
            <person name="Riley R."/>
            <person name="LaButti K."/>
            <person name="Andreopoulos B."/>
            <person name="Lipzen A."/>
            <person name="Chen C."/>
            <person name="Yan M."/>
            <person name="Daum C."/>
            <person name="Ng V."/>
            <person name="Clum A."/>
            <person name="Steindorff A."/>
            <person name="Ohm R.A."/>
            <person name="Martin F."/>
            <person name="Silar P."/>
            <person name="Natvig D.O."/>
            <person name="Lalanne C."/>
            <person name="Gautier V."/>
            <person name="Ament-Velasquez S.L."/>
            <person name="Kruys A."/>
            <person name="Hutchinson M.I."/>
            <person name="Powell A.J."/>
            <person name="Barry K."/>
            <person name="Miller A.N."/>
            <person name="Grigoriev I.V."/>
            <person name="Debuchy R."/>
            <person name="Gladieux P."/>
            <person name="Hiltunen Thoren M."/>
            <person name="Johannesson H."/>
        </authorList>
    </citation>
    <scope>NUCLEOTIDE SEQUENCE</scope>
    <source>
        <strain evidence="1">CBS 731.68</strain>
    </source>
</reference>
<dbReference type="Proteomes" id="UP001302602">
    <property type="component" value="Unassembled WGS sequence"/>
</dbReference>
<keyword evidence="2" id="KW-1185">Reference proteome</keyword>
<accession>A0AAN6Z533</accession>
<dbReference type="InterPro" id="IPR036291">
    <property type="entry name" value="NAD(P)-bd_dom_sf"/>
</dbReference>
<evidence type="ECO:0000313" key="2">
    <source>
        <dbReference type="Proteomes" id="UP001302602"/>
    </source>
</evidence>
<evidence type="ECO:0000313" key="1">
    <source>
        <dbReference type="EMBL" id="KAK4126005.1"/>
    </source>
</evidence>
<dbReference type="AlphaFoldDB" id="A0AAN6Z533"/>
<name>A0AAN6Z533_9PEZI</name>
<proteinExistence type="predicted"/>
<sequence>MGSKAGTIGRQPPVRNALYGPTKTAVAWYGKRVNSEDEWLNAFVLIPGWLQTDMGNTAANVFGVKEAPVALQDSDNGMVNVLTTATKEKYGGKVVLYTGEVQDW</sequence>